<dbReference type="EMBL" id="SDMP01000011">
    <property type="protein sequence ID" value="RYR27863.1"/>
    <property type="molecule type" value="Genomic_DNA"/>
</dbReference>
<protein>
    <submittedName>
        <fullName evidence="2">Uncharacterized protein</fullName>
    </submittedName>
</protein>
<evidence type="ECO:0000256" key="1">
    <source>
        <dbReference type="SAM" id="Phobius"/>
    </source>
</evidence>
<accession>A0A445AN57</accession>
<keyword evidence="1" id="KW-0472">Membrane</keyword>
<dbReference type="Proteomes" id="UP000289738">
    <property type="component" value="Chromosome B01"/>
</dbReference>
<evidence type="ECO:0000313" key="3">
    <source>
        <dbReference type="Proteomes" id="UP000289738"/>
    </source>
</evidence>
<feature type="transmembrane region" description="Helical" evidence="1">
    <location>
        <begin position="92"/>
        <end position="117"/>
    </location>
</feature>
<reference evidence="2 3" key="1">
    <citation type="submission" date="2019-01" db="EMBL/GenBank/DDBJ databases">
        <title>Sequencing of cultivated peanut Arachis hypogaea provides insights into genome evolution and oil improvement.</title>
        <authorList>
            <person name="Chen X."/>
        </authorList>
    </citation>
    <scope>NUCLEOTIDE SEQUENCE [LARGE SCALE GENOMIC DNA]</scope>
    <source>
        <strain evidence="3">cv. Fuhuasheng</strain>
        <tissue evidence="2">Leaves</tissue>
    </source>
</reference>
<dbReference type="InterPro" id="IPR053258">
    <property type="entry name" value="Ca-permeable_cation_channel"/>
</dbReference>
<feature type="transmembrane region" description="Helical" evidence="1">
    <location>
        <begin position="52"/>
        <end position="72"/>
    </location>
</feature>
<sequence length="259" mass="29112">MTDSSSTYSTPVTESDVVRATNNVYICLITLELGSIAIKYQGLTSNPFQEHIASLLIFLVATFCHVVGLKATNKNLLATIIRHFSGVIACEALLLILVAQLFRCIIINILISLVVLLNYYEDVRKLVIVCFERIFKSETWSRLSWKGSNTANQSVNSASQEGLFAEETEIQEFETRAMPMCAVVMVNRDDSCFGVQLIPLFCYESEAYTASNINGAQTFNEQSLCCGRKQIKLEYWTHSFGWMTSQAFLVHSMIHGTLW</sequence>
<dbReference type="PANTHER" id="PTHR34115:SF17">
    <property type="entry name" value="PROTEIN, PUTATIVE-RELATED"/>
    <property type="match status" value="1"/>
</dbReference>
<comment type="caution">
    <text evidence="2">The sequence shown here is derived from an EMBL/GenBank/DDBJ whole genome shotgun (WGS) entry which is preliminary data.</text>
</comment>
<evidence type="ECO:0000313" key="2">
    <source>
        <dbReference type="EMBL" id="RYR27863.1"/>
    </source>
</evidence>
<keyword evidence="1" id="KW-0812">Transmembrane</keyword>
<gene>
    <name evidence="2" type="ORF">Ahy_B01g051934</name>
</gene>
<keyword evidence="1" id="KW-1133">Transmembrane helix</keyword>
<proteinExistence type="predicted"/>
<name>A0A445AN57_ARAHY</name>
<dbReference type="AlphaFoldDB" id="A0A445AN57"/>
<organism evidence="2 3">
    <name type="scientific">Arachis hypogaea</name>
    <name type="common">Peanut</name>
    <dbReference type="NCBI Taxonomy" id="3818"/>
    <lineage>
        <taxon>Eukaryota</taxon>
        <taxon>Viridiplantae</taxon>
        <taxon>Streptophyta</taxon>
        <taxon>Embryophyta</taxon>
        <taxon>Tracheophyta</taxon>
        <taxon>Spermatophyta</taxon>
        <taxon>Magnoliopsida</taxon>
        <taxon>eudicotyledons</taxon>
        <taxon>Gunneridae</taxon>
        <taxon>Pentapetalae</taxon>
        <taxon>rosids</taxon>
        <taxon>fabids</taxon>
        <taxon>Fabales</taxon>
        <taxon>Fabaceae</taxon>
        <taxon>Papilionoideae</taxon>
        <taxon>50 kb inversion clade</taxon>
        <taxon>dalbergioids sensu lato</taxon>
        <taxon>Dalbergieae</taxon>
        <taxon>Pterocarpus clade</taxon>
        <taxon>Arachis</taxon>
    </lineage>
</organism>
<keyword evidence="3" id="KW-1185">Reference proteome</keyword>
<dbReference type="PANTHER" id="PTHR34115">
    <property type="entry name" value="PROTEIN, PUTATIVE-RELATED"/>
    <property type="match status" value="1"/>
</dbReference>